<comment type="caution">
    <text evidence="1">The sequence shown here is derived from an EMBL/GenBank/DDBJ whole genome shotgun (WGS) entry which is preliminary data.</text>
</comment>
<protein>
    <submittedName>
        <fullName evidence="1">Uncharacterized protein</fullName>
    </submittedName>
</protein>
<gene>
    <name evidence="1" type="ORF">CXB51_024994</name>
</gene>
<evidence type="ECO:0000313" key="1">
    <source>
        <dbReference type="EMBL" id="KAG8479952.1"/>
    </source>
</evidence>
<dbReference type="AlphaFoldDB" id="A0A8J5YET0"/>
<reference evidence="1 2" key="1">
    <citation type="journal article" date="2021" name="bioRxiv">
        <title>The Gossypium anomalum genome as a resource for cotton improvement and evolutionary analysis of hybrid incompatibility.</title>
        <authorList>
            <person name="Grover C.E."/>
            <person name="Yuan D."/>
            <person name="Arick M.A."/>
            <person name="Miller E.R."/>
            <person name="Hu G."/>
            <person name="Peterson D.G."/>
            <person name="Wendel J.F."/>
            <person name="Udall J.A."/>
        </authorList>
    </citation>
    <scope>NUCLEOTIDE SEQUENCE [LARGE SCALE GENOMIC DNA]</scope>
    <source>
        <strain evidence="1">JFW-Udall</strain>
        <tissue evidence="1">Leaf</tissue>
    </source>
</reference>
<sequence length="82" mass="9041">MAWHFLMIVRESPMTVTEGKCISLLSFNACRLAKASIANGDETFLCKTIFVAMSLPDRPQTTRPDADLKFMLSKAGQAESSL</sequence>
<organism evidence="1 2">
    <name type="scientific">Gossypium anomalum</name>
    <dbReference type="NCBI Taxonomy" id="47600"/>
    <lineage>
        <taxon>Eukaryota</taxon>
        <taxon>Viridiplantae</taxon>
        <taxon>Streptophyta</taxon>
        <taxon>Embryophyta</taxon>
        <taxon>Tracheophyta</taxon>
        <taxon>Spermatophyta</taxon>
        <taxon>Magnoliopsida</taxon>
        <taxon>eudicotyledons</taxon>
        <taxon>Gunneridae</taxon>
        <taxon>Pentapetalae</taxon>
        <taxon>rosids</taxon>
        <taxon>malvids</taxon>
        <taxon>Malvales</taxon>
        <taxon>Malvaceae</taxon>
        <taxon>Malvoideae</taxon>
        <taxon>Gossypium</taxon>
    </lineage>
</organism>
<accession>A0A8J5YET0</accession>
<dbReference type="Proteomes" id="UP000701853">
    <property type="component" value="Chromosome 10"/>
</dbReference>
<evidence type="ECO:0000313" key="2">
    <source>
        <dbReference type="Proteomes" id="UP000701853"/>
    </source>
</evidence>
<name>A0A8J5YET0_9ROSI</name>
<dbReference type="OrthoDB" id="10334564at2759"/>
<dbReference type="EMBL" id="JAHUZN010000010">
    <property type="protein sequence ID" value="KAG8479952.1"/>
    <property type="molecule type" value="Genomic_DNA"/>
</dbReference>
<proteinExistence type="predicted"/>
<keyword evidence="2" id="KW-1185">Reference proteome</keyword>